<feature type="region of interest" description="Disordered" evidence="4">
    <location>
        <begin position="421"/>
        <end position="445"/>
    </location>
</feature>
<protein>
    <recommendedName>
        <fullName evidence="6">Rubisco LSMT substrate-binding domain-containing protein</fullName>
    </recommendedName>
</protein>
<evidence type="ECO:0000256" key="3">
    <source>
        <dbReference type="ARBA" id="ARBA00022691"/>
    </source>
</evidence>
<keyword evidence="1" id="KW-0489">Methyltransferase</keyword>
<feature type="domain" description="Rubisco LSMT substrate-binding" evidence="6">
    <location>
        <begin position="396"/>
        <end position="550"/>
    </location>
</feature>
<feature type="chain" id="PRO_5041927046" description="Rubisco LSMT substrate-binding domain-containing protein" evidence="5">
    <location>
        <begin position="28"/>
        <end position="558"/>
    </location>
</feature>
<proteinExistence type="predicted"/>
<sequence length="558" mass="61238">MLDHKIVPFHSLLIALSLLVSPNLTAAFQFRLPPPPGAVTSSNLQQDHTLHNTALYAASSRQKRVSSLQEWGKSNDIQTRGVAIESIPGSGLGLQSTQEITAGSLVVTVPSSATLSVTSGSLGGPDDFTVESMFNDRKSFRVLPWYAQFSLYLHKLNTISSVKADDTDLKPWLDSLPTTFDTPIRWDKKQRDEWLQYQHMSESVDRQQEAWTDFYQKVNAALDGTISWDDFLLGCEIARSRAFSGGYTGTIFNPLIYAFTLVLVTVYAGLGLGTLEQAANGAALVFCASVLRDFVIPKLFKTKKYVICPIIDMANHKSAGATANVAYEFFSDAYSLSATPAISTGNEIFISYGERSNDQLLQYYGFVEPNNPNDIYVMPPIREWDIGALEESLGTPFAPGRLGKLERAGLLGKTALEVQADKISEDSSRETTSDDTEDANGNPRGGVVLTRAAGIDLAVLQALRALVSTEAEWQESGEAVGNFAAMVSTENEERARLVARTALEMELQAKPTTLEEDEELLKRSSSSSSSIMEDEERLAVSFRIEKKKILKDSIARLK</sequence>
<evidence type="ECO:0000259" key="6">
    <source>
        <dbReference type="Pfam" id="PF09273"/>
    </source>
</evidence>
<evidence type="ECO:0000313" key="7">
    <source>
        <dbReference type="EMBL" id="CAJ1938707.1"/>
    </source>
</evidence>
<keyword evidence="8" id="KW-1185">Reference proteome</keyword>
<dbReference type="Gene3D" id="3.90.1410.10">
    <property type="entry name" value="set domain protein methyltransferase, domain 1"/>
    <property type="match status" value="1"/>
</dbReference>
<dbReference type="InterPro" id="IPR046341">
    <property type="entry name" value="SET_dom_sf"/>
</dbReference>
<feature type="region of interest" description="Disordered" evidence="4">
    <location>
        <begin position="511"/>
        <end position="534"/>
    </location>
</feature>
<keyword evidence="2" id="KW-0808">Transferase</keyword>
<dbReference type="Gene3D" id="3.90.1420.10">
    <property type="entry name" value="Rubisco LSMT, substrate-binding domain"/>
    <property type="match status" value="1"/>
</dbReference>
<evidence type="ECO:0000256" key="1">
    <source>
        <dbReference type="ARBA" id="ARBA00022603"/>
    </source>
</evidence>
<dbReference type="InterPro" id="IPR036464">
    <property type="entry name" value="Rubisco_LSMT_subst-bd_sf"/>
</dbReference>
<reference evidence="7" key="1">
    <citation type="submission" date="2023-08" db="EMBL/GenBank/DDBJ databases">
        <authorList>
            <person name="Audoor S."/>
            <person name="Bilcke G."/>
        </authorList>
    </citation>
    <scope>NUCLEOTIDE SEQUENCE</scope>
</reference>
<dbReference type="PANTHER" id="PTHR13271">
    <property type="entry name" value="UNCHARACTERIZED PUTATIVE METHYLTRANSFERASE"/>
    <property type="match status" value="1"/>
</dbReference>
<dbReference type="GO" id="GO:0032259">
    <property type="term" value="P:methylation"/>
    <property type="evidence" value="ECO:0007669"/>
    <property type="project" value="UniProtKB-KW"/>
</dbReference>
<evidence type="ECO:0000256" key="4">
    <source>
        <dbReference type="SAM" id="MobiDB-lite"/>
    </source>
</evidence>
<gene>
    <name evidence="7" type="ORF">CYCCA115_LOCUS6243</name>
</gene>
<evidence type="ECO:0000256" key="5">
    <source>
        <dbReference type="SAM" id="SignalP"/>
    </source>
</evidence>
<dbReference type="EMBL" id="CAKOGP040000757">
    <property type="protein sequence ID" value="CAJ1938707.1"/>
    <property type="molecule type" value="Genomic_DNA"/>
</dbReference>
<comment type="caution">
    <text evidence="7">The sequence shown here is derived from an EMBL/GenBank/DDBJ whole genome shotgun (WGS) entry which is preliminary data.</text>
</comment>
<dbReference type="SUPFAM" id="SSF82199">
    <property type="entry name" value="SET domain"/>
    <property type="match status" value="1"/>
</dbReference>
<dbReference type="InterPro" id="IPR050600">
    <property type="entry name" value="SETD3_SETD6_MTase"/>
</dbReference>
<dbReference type="PANTHER" id="PTHR13271:SF137">
    <property type="entry name" value="SET DOMAIN-CONTAINING PROTEIN"/>
    <property type="match status" value="1"/>
</dbReference>
<feature type="compositionally biased region" description="Basic and acidic residues" evidence="4">
    <location>
        <begin position="421"/>
        <end position="432"/>
    </location>
</feature>
<name>A0AAD2FKX0_9STRA</name>
<dbReference type="InterPro" id="IPR015353">
    <property type="entry name" value="Rubisco_LSMT_subst-bd"/>
</dbReference>
<feature type="signal peptide" evidence="5">
    <location>
        <begin position="1"/>
        <end position="27"/>
    </location>
</feature>
<keyword evidence="5" id="KW-0732">Signal</keyword>
<dbReference type="GO" id="GO:0016279">
    <property type="term" value="F:protein-lysine N-methyltransferase activity"/>
    <property type="evidence" value="ECO:0007669"/>
    <property type="project" value="TreeGrafter"/>
</dbReference>
<dbReference type="Proteomes" id="UP001295423">
    <property type="component" value="Unassembled WGS sequence"/>
</dbReference>
<evidence type="ECO:0000313" key="8">
    <source>
        <dbReference type="Proteomes" id="UP001295423"/>
    </source>
</evidence>
<accession>A0AAD2FKX0</accession>
<keyword evidence="3" id="KW-0949">S-adenosyl-L-methionine</keyword>
<organism evidence="7 8">
    <name type="scientific">Cylindrotheca closterium</name>
    <dbReference type="NCBI Taxonomy" id="2856"/>
    <lineage>
        <taxon>Eukaryota</taxon>
        <taxon>Sar</taxon>
        <taxon>Stramenopiles</taxon>
        <taxon>Ochrophyta</taxon>
        <taxon>Bacillariophyta</taxon>
        <taxon>Bacillariophyceae</taxon>
        <taxon>Bacillariophycidae</taxon>
        <taxon>Bacillariales</taxon>
        <taxon>Bacillariaceae</taxon>
        <taxon>Cylindrotheca</taxon>
    </lineage>
</organism>
<dbReference type="Pfam" id="PF09273">
    <property type="entry name" value="Rubis-subs-bind"/>
    <property type="match status" value="1"/>
</dbReference>
<evidence type="ECO:0000256" key="2">
    <source>
        <dbReference type="ARBA" id="ARBA00022679"/>
    </source>
</evidence>
<dbReference type="AlphaFoldDB" id="A0AAD2FKX0"/>
<dbReference type="SUPFAM" id="SSF81822">
    <property type="entry name" value="RuBisCo LSMT C-terminal, substrate-binding domain"/>
    <property type="match status" value="1"/>
</dbReference>
<dbReference type="CDD" id="cd10527">
    <property type="entry name" value="SET_LSMT"/>
    <property type="match status" value="1"/>
</dbReference>